<keyword evidence="1" id="KW-1133">Transmembrane helix</keyword>
<keyword evidence="1" id="KW-0812">Transmembrane</keyword>
<reference evidence="2 3" key="1">
    <citation type="journal article" date="2023" name="bioRxiv">
        <title>Genome report: Whole genome sequence and annotation of Penstemon davidsonii.</title>
        <authorList>
            <person name="Ostevik K.L."/>
            <person name="Alabady M."/>
            <person name="Zhang M."/>
            <person name="Rausher M.D."/>
        </authorList>
    </citation>
    <scope>NUCLEOTIDE SEQUENCE [LARGE SCALE GENOMIC DNA]</scope>
    <source>
        <strain evidence="2">DNT005</strain>
        <tissue evidence="2">Whole leaf</tissue>
    </source>
</reference>
<evidence type="ECO:0000313" key="3">
    <source>
        <dbReference type="Proteomes" id="UP001291926"/>
    </source>
</evidence>
<accession>A0ABR0DRY5</accession>
<evidence type="ECO:0000313" key="2">
    <source>
        <dbReference type="EMBL" id="KAK4491736.1"/>
    </source>
</evidence>
<gene>
    <name evidence="2" type="ORF">RD792_002511</name>
</gene>
<protein>
    <submittedName>
        <fullName evidence="2">Uncharacterized protein</fullName>
    </submittedName>
</protein>
<dbReference type="InterPro" id="IPR027417">
    <property type="entry name" value="P-loop_NTPase"/>
</dbReference>
<organism evidence="2 3">
    <name type="scientific">Penstemon davidsonii</name>
    <dbReference type="NCBI Taxonomy" id="160366"/>
    <lineage>
        <taxon>Eukaryota</taxon>
        <taxon>Viridiplantae</taxon>
        <taxon>Streptophyta</taxon>
        <taxon>Embryophyta</taxon>
        <taxon>Tracheophyta</taxon>
        <taxon>Spermatophyta</taxon>
        <taxon>Magnoliopsida</taxon>
        <taxon>eudicotyledons</taxon>
        <taxon>Gunneridae</taxon>
        <taxon>Pentapetalae</taxon>
        <taxon>asterids</taxon>
        <taxon>lamiids</taxon>
        <taxon>Lamiales</taxon>
        <taxon>Plantaginaceae</taxon>
        <taxon>Cheloneae</taxon>
        <taxon>Penstemon</taxon>
    </lineage>
</organism>
<feature type="transmembrane region" description="Helical" evidence="1">
    <location>
        <begin position="83"/>
        <end position="104"/>
    </location>
</feature>
<evidence type="ECO:0000256" key="1">
    <source>
        <dbReference type="SAM" id="Phobius"/>
    </source>
</evidence>
<comment type="caution">
    <text evidence="2">The sequence shown here is derived from an EMBL/GenBank/DDBJ whole genome shotgun (WGS) entry which is preliminary data.</text>
</comment>
<dbReference type="Gene3D" id="3.40.50.300">
    <property type="entry name" value="P-loop containing nucleotide triphosphate hydrolases"/>
    <property type="match status" value="1"/>
</dbReference>
<sequence length="169" mass="18938">MYGDPIPALSATTYDKFNMAKPMKFVVEDVLLCTHLSEIIEVSYLQESSKIKYYTMSVLSPDDRRTDVEDIVFLYRLVPGRALLSYGLHCALLAVFLFSFGLGVSAEVIQRAASILDAVGNNKNFERLSHENISALDQQYKGAADKMLAFDTANGNLSIFFEDMFPSQR</sequence>
<name>A0ABR0DRY5_9LAMI</name>
<keyword evidence="1" id="KW-0472">Membrane</keyword>
<keyword evidence="3" id="KW-1185">Reference proteome</keyword>
<dbReference type="EMBL" id="JAYDYQ010001087">
    <property type="protein sequence ID" value="KAK4491736.1"/>
    <property type="molecule type" value="Genomic_DNA"/>
</dbReference>
<dbReference type="Proteomes" id="UP001291926">
    <property type="component" value="Unassembled WGS sequence"/>
</dbReference>
<proteinExistence type="predicted"/>